<dbReference type="EMBL" id="BAAAZA010000030">
    <property type="protein sequence ID" value="GAA3893196.1"/>
    <property type="molecule type" value="Genomic_DNA"/>
</dbReference>
<feature type="region of interest" description="Disordered" evidence="1">
    <location>
        <begin position="30"/>
        <end position="52"/>
    </location>
</feature>
<evidence type="ECO:0000313" key="3">
    <source>
        <dbReference type="Proteomes" id="UP001501563"/>
    </source>
</evidence>
<protein>
    <submittedName>
        <fullName evidence="2">Uncharacterized protein</fullName>
    </submittedName>
</protein>
<evidence type="ECO:0000256" key="1">
    <source>
        <dbReference type="SAM" id="MobiDB-lite"/>
    </source>
</evidence>
<dbReference type="Proteomes" id="UP001501563">
    <property type="component" value="Unassembled WGS sequence"/>
</dbReference>
<reference evidence="3" key="1">
    <citation type="journal article" date="2019" name="Int. J. Syst. Evol. Microbiol.">
        <title>The Global Catalogue of Microorganisms (GCM) 10K type strain sequencing project: providing services to taxonomists for standard genome sequencing and annotation.</title>
        <authorList>
            <consortium name="The Broad Institute Genomics Platform"/>
            <consortium name="The Broad Institute Genome Sequencing Center for Infectious Disease"/>
            <person name="Wu L."/>
            <person name="Ma J."/>
        </authorList>
    </citation>
    <scope>NUCLEOTIDE SEQUENCE [LARGE SCALE GENOMIC DNA]</scope>
    <source>
        <strain evidence="3">JCM 16578</strain>
    </source>
</reference>
<gene>
    <name evidence="2" type="ORF">GCM10022207_71330</name>
</gene>
<keyword evidence="3" id="KW-1185">Reference proteome</keyword>
<comment type="caution">
    <text evidence="2">The sequence shown here is derived from an EMBL/GenBank/DDBJ whole genome shotgun (WGS) entry which is preliminary data.</text>
</comment>
<evidence type="ECO:0000313" key="2">
    <source>
        <dbReference type="EMBL" id="GAA3893196.1"/>
    </source>
</evidence>
<accession>A0ABP7L1G5</accession>
<name>A0ABP7L1G5_9ACTN</name>
<feature type="compositionally biased region" description="Basic and acidic residues" evidence="1">
    <location>
        <begin position="40"/>
        <end position="52"/>
    </location>
</feature>
<proteinExistence type="predicted"/>
<sequence length="52" mass="5695">MPTSRVGGSTLTLHTAEQVIPQGFWSRPMAVTTPTPLGKLDMRERKSAGELR</sequence>
<organism evidence="2 3">
    <name type="scientific">Streptomyces lannensis</name>
    <dbReference type="NCBI Taxonomy" id="766498"/>
    <lineage>
        <taxon>Bacteria</taxon>
        <taxon>Bacillati</taxon>
        <taxon>Actinomycetota</taxon>
        <taxon>Actinomycetes</taxon>
        <taxon>Kitasatosporales</taxon>
        <taxon>Streptomycetaceae</taxon>
        <taxon>Streptomyces</taxon>
    </lineage>
</organism>